<sequence length="363" mass="39012">MIGILWGKIRPYLKWLIILAVAAAAVTFGWRYYAGAQEQPAAAGPAILVERGDIMAQVSATGTLKPVNMVDVSSKITGLIKELRVAENQQVTANQILLVLDDTRLQAQLSQARARLANAAANNERNERLSKIGAVSKQQLDSSRLEYNLAQASYDEVASDLDDTVIRAPINGTVIGEPIPAGQTVAPGISNPMVIMTIADMSKMQIDTQVDESDIGKVAVGQKVTFTVDAYSDRTFNGTVSNISQKANVQQNVVYYNVVIDVDTEGSQVLKPTMTARVTLNVGESTNVLLVPLSAVKSSKGQQYVQVLKDGHPQNVNVTTGLMSDEKIEITSGLEDGDQVLVSQTKAPANAGSMRMPGMRMPR</sequence>
<dbReference type="InterPro" id="IPR058636">
    <property type="entry name" value="Beta-barrel_YknX"/>
</dbReference>
<feature type="domain" description="Multidrug resistance protein MdtA-like alpha-helical hairpin" evidence="3">
    <location>
        <begin position="103"/>
        <end position="155"/>
    </location>
</feature>
<evidence type="ECO:0000256" key="1">
    <source>
        <dbReference type="ARBA" id="ARBA00009477"/>
    </source>
</evidence>
<dbReference type="Gene3D" id="1.10.287.470">
    <property type="entry name" value="Helix hairpin bin"/>
    <property type="match status" value="1"/>
</dbReference>
<dbReference type="GO" id="GO:0015562">
    <property type="term" value="F:efflux transmembrane transporter activity"/>
    <property type="evidence" value="ECO:0007669"/>
    <property type="project" value="TreeGrafter"/>
</dbReference>
<organism evidence="7 8">
    <name type="scientific">Acetonema longum DSM 6540</name>
    <dbReference type="NCBI Taxonomy" id="1009370"/>
    <lineage>
        <taxon>Bacteria</taxon>
        <taxon>Bacillati</taxon>
        <taxon>Bacillota</taxon>
        <taxon>Negativicutes</taxon>
        <taxon>Acetonemataceae</taxon>
        <taxon>Acetonema</taxon>
    </lineage>
</organism>
<feature type="domain" description="YknX-like beta-barrel" evidence="6">
    <location>
        <begin position="204"/>
        <end position="278"/>
    </location>
</feature>
<accession>F7NGJ7</accession>
<dbReference type="InterPro" id="IPR058624">
    <property type="entry name" value="MdtA-like_HH"/>
</dbReference>
<evidence type="ECO:0000313" key="8">
    <source>
        <dbReference type="Proteomes" id="UP000003240"/>
    </source>
</evidence>
<dbReference type="EMBL" id="AFGF01000049">
    <property type="protein sequence ID" value="EGO64801.1"/>
    <property type="molecule type" value="Genomic_DNA"/>
</dbReference>
<dbReference type="Pfam" id="PF25876">
    <property type="entry name" value="HH_MFP_RND"/>
    <property type="match status" value="1"/>
</dbReference>
<keyword evidence="8" id="KW-1185">Reference proteome</keyword>
<keyword evidence="2" id="KW-1133">Transmembrane helix</keyword>
<dbReference type="InterPro" id="IPR058625">
    <property type="entry name" value="MdtA-like_BSH"/>
</dbReference>
<feature type="transmembrane region" description="Helical" evidence="2">
    <location>
        <begin position="12"/>
        <end position="33"/>
    </location>
</feature>
<evidence type="ECO:0000313" key="7">
    <source>
        <dbReference type="EMBL" id="EGO64801.1"/>
    </source>
</evidence>
<feature type="domain" description="YknX-like C-terminal permuted SH3-like" evidence="5">
    <location>
        <begin position="289"/>
        <end position="343"/>
    </location>
</feature>
<dbReference type="AlphaFoldDB" id="F7NGJ7"/>
<dbReference type="RefSeq" id="WP_004093789.1">
    <property type="nucleotide sequence ID" value="NZ_AFGF01000049.1"/>
</dbReference>
<reference evidence="7 8" key="1">
    <citation type="journal article" date="2011" name="EMBO J.">
        <title>Structural diversity of bacterial flagellar motors.</title>
        <authorList>
            <person name="Chen S."/>
            <person name="Beeby M."/>
            <person name="Murphy G.E."/>
            <person name="Leadbetter J.R."/>
            <person name="Hendrixson D.R."/>
            <person name="Briegel A."/>
            <person name="Li Z."/>
            <person name="Shi J."/>
            <person name="Tocheva E.I."/>
            <person name="Muller A."/>
            <person name="Dobro M.J."/>
            <person name="Jensen G.J."/>
        </authorList>
    </citation>
    <scope>NUCLEOTIDE SEQUENCE [LARGE SCALE GENOMIC DNA]</scope>
    <source>
        <strain evidence="7 8">DSM 6540</strain>
    </source>
</reference>
<protein>
    <submittedName>
        <fullName evidence="7">Efflux transporter, RND family, MFP subunit</fullName>
    </submittedName>
</protein>
<comment type="similarity">
    <text evidence="1">Belongs to the membrane fusion protein (MFP) (TC 8.A.1) family.</text>
</comment>
<gene>
    <name evidence="7" type="ORF">ALO_05925</name>
</gene>
<dbReference type="Gene3D" id="2.40.50.100">
    <property type="match status" value="1"/>
</dbReference>
<dbReference type="Pfam" id="PF25989">
    <property type="entry name" value="YknX_C"/>
    <property type="match status" value="1"/>
</dbReference>
<dbReference type="Pfam" id="PF25917">
    <property type="entry name" value="BSH_RND"/>
    <property type="match status" value="1"/>
</dbReference>
<comment type="caution">
    <text evidence="7">The sequence shown here is derived from an EMBL/GenBank/DDBJ whole genome shotgun (WGS) entry which is preliminary data.</text>
</comment>
<evidence type="ECO:0000259" key="4">
    <source>
        <dbReference type="Pfam" id="PF25917"/>
    </source>
</evidence>
<dbReference type="Pfam" id="PF25990">
    <property type="entry name" value="Beta-barrel_YknX"/>
    <property type="match status" value="1"/>
</dbReference>
<dbReference type="NCBIfam" id="TIGR01730">
    <property type="entry name" value="RND_mfp"/>
    <property type="match status" value="1"/>
</dbReference>
<dbReference type="OrthoDB" id="9809068at2"/>
<dbReference type="Gene3D" id="2.40.30.170">
    <property type="match status" value="1"/>
</dbReference>
<evidence type="ECO:0000256" key="2">
    <source>
        <dbReference type="SAM" id="Phobius"/>
    </source>
</evidence>
<name>F7NGJ7_9FIRM</name>
<dbReference type="GO" id="GO:1990281">
    <property type="term" value="C:efflux pump complex"/>
    <property type="evidence" value="ECO:0007669"/>
    <property type="project" value="TreeGrafter"/>
</dbReference>
<dbReference type="Proteomes" id="UP000003240">
    <property type="component" value="Unassembled WGS sequence"/>
</dbReference>
<proteinExistence type="inferred from homology"/>
<dbReference type="Gene3D" id="2.40.420.20">
    <property type="match status" value="1"/>
</dbReference>
<keyword evidence="2" id="KW-0472">Membrane</keyword>
<dbReference type="SUPFAM" id="SSF111369">
    <property type="entry name" value="HlyD-like secretion proteins"/>
    <property type="match status" value="1"/>
</dbReference>
<evidence type="ECO:0000259" key="6">
    <source>
        <dbReference type="Pfam" id="PF25990"/>
    </source>
</evidence>
<dbReference type="PANTHER" id="PTHR30469:SF33">
    <property type="entry name" value="SLR1207 PROTEIN"/>
    <property type="match status" value="1"/>
</dbReference>
<dbReference type="InterPro" id="IPR006143">
    <property type="entry name" value="RND_pump_MFP"/>
</dbReference>
<feature type="domain" description="Multidrug resistance protein MdtA-like barrel-sandwich hybrid" evidence="4">
    <location>
        <begin position="68"/>
        <end position="196"/>
    </location>
</feature>
<dbReference type="STRING" id="1009370.ALO_05925"/>
<evidence type="ECO:0000259" key="3">
    <source>
        <dbReference type="Pfam" id="PF25876"/>
    </source>
</evidence>
<evidence type="ECO:0000259" key="5">
    <source>
        <dbReference type="Pfam" id="PF25989"/>
    </source>
</evidence>
<keyword evidence="2" id="KW-0812">Transmembrane</keyword>
<dbReference type="FunFam" id="2.40.30.170:FF:000010">
    <property type="entry name" value="Efflux RND transporter periplasmic adaptor subunit"/>
    <property type="match status" value="1"/>
</dbReference>
<dbReference type="PANTHER" id="PTHR30469">
    <property type="entry name" value="MULTIDRUG RESISTANCE PROTEIN MDTA"/>
    <property type="match status" value="1"/>
</dbReference>
<dbReference type="InterPro" id="IPR058637">
    <property type="entry name" value="YknX-like_C"/>
</dbReference>
<dbReference type="eggNOG" id="COG0845">
    <property type="taxonomic scope" value="Bacteria"/>
</dbReference>